<proteinExistence type="predicted"/>
<evidence type="ECO:0000259" key="1">
    <source>
        <dbReference type="Pfam" id="PF12728"/>
    </source>
</evidence>
<reference evidence="2" key="1">
    <citation type="submission" date="2019-11" db="EMBL/GenBank/DDBJ databases">
        <title>Description of new Acetobacter species.</title>
        <authorList>
            <person name="Cleenwerck I."/>
            <person name="Sombolestani A.S."/>
        </authorList>
    </citation>
    <scope>NUCLEOTIDE SEQUENCE</scope>
    <source>
        <strain evidence="2">LMG 1626</strain>
    </source>
</reference>
<comment type="caution">
    <text evidence="2">The sequence shown here is derived from an EMBL/GenBank/DDBJ whole genome shotgun (WGS) entry which is preliminary data.</text>
</comment>
<name>A0A967EHS8_9PROT</name>
<organism evidence="2 3">
    <name type="scientific">Acetobacter estunensis</name>
    <dbReference type="NCBI Taxonomy" id="104097"/>
    <lineage>
        <taxon>Bacteria</taxon>
        <taxon>Pseudomonadati</taxon>
        <taxon>Pseudomonadota</taxon>
        <taxon>Alphaproteobacteria</taxon>
        <taxon>Acetobacterales</taxon>
        <taxon>Acetobacteraceae</taxon>
        <taxon>Acetobacter</taxon>
    </lineage>
</organism>
<evidence type="ECO:0000313" key="2">
    <source>
        <dbReference type="EMBL" id="NHO54142.1"/>
    </source>
</evidence>
<dbReference type="AlphaFoldDB" id="A0A967EHS8"/>
<protein>
    <submittedName>
        <fullName evidence="2">Helix-turn-helix domain-containing protein</fullName>
    </submittedName>
</protein>
<gene>
    <name evidence="2" type="ORF">GOB87_09275</name>
</gene>
<dbReference type="InterPro" id="IPR009061">
    <property type="entry name" value="DNA-bd_dom_put_sf"/>
</dbReference>
<dbReference type="EMBL" id="WOTH01000016">
    <property type="protein sequence ID" value="NHO54142.1"/>
    <property type="molecule type" value="Genomic_DNA"/>
</dbReference>
<accession>A0A967EHS8</accession>
<feature type="domain" description="Helix-turn-helix" evidence="1">
    <location>
        <begin position="9"/>
        <end position="54"/>
    </location>
</feature>
<dbReference type="Proteomes" id="UP000597459">
    <property type="component" value="Unassembled WGS sequence"/>
</dbReference>
<sequence length="104" mass="12102">MCVSLHTEKEAAARLGVSPVTLRRERMDGRIGYLKIRSRVRYTDVHLNDYLARNEKCPTTPSELASISWENDRIRSPGVHVGTIPRQDRQNEHLLAQTFFRKRK</sequence>
<dbReference type="Pfam" id="PF12728">
    <property type="entry name" value="HTH_17"/>
    <property type="match status" value="1"/>
</dbReference>
<keyword evidence="3" id="KW-1185">Reference proteome</keyword>
<dbReference type="SUPFAM" id="SSF46955">
    <property type="entry name" value="Putative DNA-binding domain"/>
    <property type="match status" value="1"/>
</dbReference>
<dbReference type="InterPro" id="IPR041657">
    <property type="entry name" value="HTH_17"/>
</dbReference>
<evidence type="ECO:0000313" key="3">
    <source>
        <dbReference type="Proteomes" id="UP000597459"/>
    </source>
</evidence>